<proteinExistence type="predicted"/>
<keyword evidence="2" id="KW-1185">Reference proteome</keyword>
<dbReference type="EMBL" id="CM039172">
    <property type="protein sequence ID" value="KAH9785172.1"/>
    <property type="molecule type" value="Genomic_DNA"/>
</dbReference>
<accession>A0ACB8MHS2</accession>
<protein>
    <submittedName>
        <fullName evidence="1">TPR REGION domain-containing protein</fullName>
    </submittedName>
</protein>
<gene>
    <name evidence="1" type="ORF">KPL71_009875</name>
</gene>
<evidence type="ECO:0000313" key="2">
    <source>
        <dbReference type="Proteomes" id="UP000829398"/>
    </source>
</evidence>
<organism evidence="1 2">
    <name type="scientific">Citrus sinensis</name>
    <name type="common">Sweet orange</name>
    <name type="synonym">Citrus aurantium var. sinensis</name>
    <dbReference type="NCBI Taxonomy" id="2711"/>
    <lineage>
        <taxon>Eukaryota</taxon>
        <taxon>Viridiplantae</taxon>
        <taxon>Streptophyta</taxon>
        <taxon>Embryophyta</taxon>
        <taxon>Tracheophyta</taxon>
        <taxon>Spermatophyta</taxon>
        <taxon>Magnoliopsida</taxon>
        <taxon>eudicotyledons</taxon>
        <taxon>Gunneridae</taxon>
        <taxon>Pentapetalae</taxon>
        <taxon>rosids</taxon>
        <taxon>malvids</taxon>
        <taxon>Sapindales</taxon>
        <taxon>Rutaceae</taxon>
        <taxon>Aurantioideae</taxon>
        <taxon>Citrus</taxon>
    </lineage>
</organism>
<dbReference type="Proteomes" id="UP000829398">
    <property type="component" value="Chromosome 3"/>
</dbReference>
<sequence length="370" mass="39547">MLLRSSSTPVLGSLLSPIQEGPSSNHETNATFKHHLPPPSPTTTIHHSHSYNKLSCAAFNIPTVSCHSSPRSSPSAADHKGIRRAQSEGNLAGLAHASCKDEEEHLYNANQPNSNKRVLGRYKCSVLKSIPSFSSVDEDDEELLQNIRRGGGGETVTAAGGGEFRLNNGMAGTALSEEVKVMEALWNVGFEEERGTVGQEMYLAKGLGVGGRGGGRGGRGGGTGGGGGGFYPAGSGGDSQGVEEYYKKMVEENPGNPLFLSNYAQFLYQSKQDLPKAEEYYSRAILADPGDGEILSQYAKLVWELHNDQDRAATYYERAVHASPEDSHVHASYAGFLWETEEDNDECDAPSELDSDTLQIGHAAVASANA</sequence>
<reference evidence="2" key="1">
    <citation type="journal article" date="2023" name="Hortic. Res.">
        <title>A chromosome-level phased genome enabling allele-level studies in sweet orange: a case study on citrus Huanglongbing tolerance.</title>
        <authorList>
            <person name="Wu B."/>
            <person name="Yu Q."/>
            <person name="Deng Z."/>
            <person name="Duan Y."/>
            <person name="Luo F."/>
            <person name="Gmitter F. Jr."/>
        </authorList>
    </citation>
    <scope>NUCLEOTIDE SEQUENCE [LARGE SCALE GENOMIC DNA]</scope>
    <source>
        <strain evidence="2">cv. Valencia</strain>
    </source>
</reference>
<evidence type="ECO:0000313" key="1">
    <source>
        <dbReference type="EMBL" id="KAH9785172.1"/>
    </source>
</evidence>
<comment type="caution">
    <text evidence="1">The sequence shown here is derived from an EMBL/GenBank/DDBJ whole genome shotgun (WGS) entry which is preliminary data.</text>
</comment>
<name>A0ACB8MHS2_CITSI</name>